<organism evidence="1 2">
    <name type="scientific">Psychrobacter sanguinis</name>
    <dbReference type="NCBI Taxonomy" id="861445"/>
    <lineage>
        <taxon>Bacteria</taxon>
        <taxon>Pseudomonadati</taxon>
        <taxon>Pseudomonadota</taxon>
        <taxon>Gammaproteobacteria</taxon>
        <taxon>Moraxellales</taxon>
        <taxon>Moraxellaceae</taxon>
        <taxon>Psychrobacter</taxon>
    </lineage>
</organism>
<dbReference type="Pfam" id="PF08930">
    <property type="entry name" value="DUF1912"/>
    <property type="match status" value="1"/>
</dbReference>
<dbReference type="AlphaFoldDB" id="A0A844M3M6"/>
<dbReference type="InterPro" id="IPR015026">
    <property type="entry name" value="DUF1912"/>
</dbReference>
<dbReference type="Gene3D" id="1.20.58.90">
    <property type="match status" value="1"/>
</dbReference>
<dbReference type="EMBL" id="WFKQ01000096">
    <property type="protein sequence ID" value="MUG33516.1"/>
    <property type="molecule type" value="Genomic_DNA"/>
</dbReference>
<dbReference type="SUPFAM" id="SSF140121">
    <property type="entry name" value="SPy1572-like"/>
    <property type="match status" value="1"/>
</dbReference>
<dbReference type="OrthoDB" id="2225287at2"/>
<evidence type="ECO:0000313" key="2">
    <source>
        <dbReference type="Proteomes" id="UP000442109"/>
    </source>
</evidence>
<sequence>MSYEQEFLTDFENWVKTQIEVNQMAMSTSQQVAQE</sequence>
<proteinExistence type="predicted"/>
<accession>A0A844M3M6</accession>
<comment type="caution">
    <text evidence="1">The sequence shown here is derived from an EMBL/GenBank/DDBJ whole genome shotgun (WGS) entry which is preliminary data.</text>
</comment>
<reference evidence="1 2" key="1">
    <citation type="journal article" date="2019" name="PLoS ONE">
        <title>Pup mortality in New Zealand sea lions (Phocarctos hookeri) at Enderby Island, Auckland Islands, 2013-18.</title>
        <authorList>
            <person name="Michael S.A."/>
            <person name="Hayman D.T.S."/>
            <person name="Gray R."/>
            <person name="Zhang J."/>
            <person name="Rogers L."/>
            <person name="Roe W.D."/>
        </authorList>
    </citation>
    <scope>NUCLEOTIDE SEQUENCE [LARGE SCALE GENOMIC DNA]</scope>
    <source>
        <strain evidence="1 2">SM868</strain>
    </source>
</reference>
<name>A0A844M3M6_9GAMM</name>
<dbReference type="Proteomes" id="UP000442109">
    <property type="component" value="Unassembled WGS sequence"/>
</dbReference>
<protein>
    <submittedName>
        <fullName evidence="1">DUF1912 family protein</fullName>
    </submittedName>
</protein>
<gene>
    <name evidence="1" type="ORF">GB996_12115</name>
</gene>
<keyword evidence="2" id="KW-1185">Reference proteome</keyword>
<dbReference type="InterPro" id="IPR038024">
    <property type="entry name" value="SPy1572-like_sf"/>
</dbReference>
<evidence type="ECO:0000313" key="1">
    <source>
        <dbReference type="EMBL" id="MUG33516.1"/>
    </source>
</evidence>
<feature type="non-terminal residue" evidence="1">
    <location>
        <position position="35"/>
    </location>
</feature>